<organism evidence="2 3">
    <name type="scientific">Pelotomaculum propionicicum</name>
    <dbReference type="NCBI Taxonomy" id="258475"/>
    <lineage>
        <taxon>Bacteria</taxon>
        <taxon>Bacillati</taxon>
        <taxon>Bacillota</taxon>
        <taxon>Clostridia</taxon>
        <taxon>Eubacteriales</taxon>
        <taxon>Desulfotomaculaceae</taxon>
        <taxon>Pelotomaculum</taxon>
    </lineage>
</organism>
<protein>
    <recommendedName>
        <fullName evidence="4">Chromosome partition protein Smc</fullName>
    </recommendedName>
</protein>
<gene>
    <name evidence="2" type="ORF">Pmgp_01477</name>
</gene>
<feature type="coiled-coil region" evidence="1">
    <location>
        <begin position="64"/>
        <end position="105"/>
    </location>
</feature>
<name>A0A4Y7RS66_9FIRM</name>
<dbReference type="OrthoDB" id="26208at186807"/>
<dbReference type="AlphaFoldDB" id="A0A4Y7RS66"/>
<evidence type="ECO:0008006" key="4">
    <source>
        <dbReference type="Google" id="ProtNLM"/>
    </source>
</evidence>
<keyword evidence="1" id="KW-0175">Coiled coil</keyword>
<dbReference type="Proteomes" id="UP000297597">
    <property type="component" value="Unassembled WGS sequence"/>
</dbReference>
<evidence type="ECO:0000313" key="3">
    <source>
        <dbReference type="Proteomes" id="UP000297597"/>
    </source>
</evidence>
<sequence>MKKEMSAERLKNFAAKYPVFLILILLMLLLGLVSQAGGEGNTAPSSLEERGKDLARQAELSEREKELVNELLNWDLKIESARQEQEKLQREIPALEAALTAAETELSGSRVHLAEGYDWLGHWVNSLYRHGPVAYLEVLVGVSDFNQFVERAEMVRMIIAAQVKTLEEVRMLADRVQAQVNSIKQTRDQLAAKNEALSIQIGEMAAAKTGREQFLTELRRHSRCAAPRGGLQFPVRQPLQAGWILNWAVISCWRGRARCAFSRSA</sequence>
<dbReference type="Gene3D" id="6.10.250.3150">
    <property type="match status" value="1"/>
</dbReference>
<dbReference type="EMBL" id="QFFZ01000012">
    <property type="protein sequence ID" value="TEB11681.1"/>
    <property type="molecule type" value="Genomic_DNA"/>
</dbReference>
<keyword evidence="3" id="KW-1185">Reference proteome</keyword>
<evidence type="ECO:0000256" key="1">
    <source>
        <dbReference type="SAM" id="Coils"/>
    </source>
</evidence>
<comment type="caution">
    <text evidence="2">The sequence shown here is derived from an EMBL/GenBank/DDBJ whole genome shotgun (WGS) entry which is preliminary data.</text>
</comment>
<evidence type="ECO:0000313" key="2">
    <source>
        <dbReference type="EMBL" id="TEB11681.1"/>
    </source>
</evidence>
<accession>A0A4Y7RS66</accession>
<proteinExistence type="predicted"/>
<reference evidence="2 3" key="1">
    <citation type="journal article" date="2018" name="Environ. Microbiol.">
        <title>Novel energy conservation strategies and behaviour of Pelotomaculum schinkii driving syntrophic propionate catabolism.</title>
        <authorList>
            <person name="Hidalgo-Ahumada C.A.P."/>
            <person name="Nobu M.K."/>
            <person name="Narihiro T."/>
            <person name="Tamaki H."/>
            <person name="Liu W.T."/>
            <person name="Kamagata Y."/>
            <person name="Stams A.J.M."/>
            <person name="Imachi H."/>
            <person name="Sousa D.Z."/>
        </authorList>
    </citation>
    <scope>NUCLEOTIDE SEQUENCE [LARGE SCALE GENOMIC DNA]</scope>
    <source>
        <strain evidence="2 3">MGP</strain>
    </source>
</reference>
<feature type="coiled-coil region" evidence="1">
    <location>
        <begin position="166"/>
        <end position="200"/>
    </location>
</feature>